<dbReference type="EMBL" id="BHXC01000006">
    <property type="protein sequence ID" value="GCB89083.1"/>
    <property type="molecule type" value="Genomic_DNA"/>
</dbReference>
<reference evidence="1 2" key="1">
    <citation type="journal article" date="2019" name="Microbiol. Resour. Announc.">
        <title>Draft Genome Sequence of the Most Traditional epsilon-Poly-l-Lysine Producer, Streptomyces albulus NBRC14147.</title>
        <authorList>
            <person name="Yamanaka K."/>
            <person name="Hamano Y."/>
        </authorList>
    </citation>
    <scope>NUCLEOTIDE SEQUENCE [LARGE SCALE GENOMIC DNA]</scope>
    <source>
        <strain evidence="1 2">NBRC 14147</strain>
    </source>
</reference>
<dbReference type="RefSeq" id="WP_016574735.1">
    <property type="nucleotide sequence ID" value="NZ_BHXC01000006.1"/>
</dbReference>
<dbReference type="AlphaFoldDB" id="A0A059VPZ7"/>
<name>A0A059VPZ7_STRNR</name>
<organism evidence="1 2">
    <name type="scientific">Streptomyces noursei</name>
    <name type="common">Streptomyces albulus</name>
    <dbReference type="NCBI Taxonomy" id="1971"/>
    <lineage>
        <taxon>Bacteria</taxon>
        <taxon>Bacillati</taxon>
        <taxon>Actinomycetota</taxon>
        <taxon>Actinomycetes</taxon>
        <taxon>Kitasatosporales</taxon>
        <taxon>Streptomycetaceae</taxon>
        <taxon>Streptomyces</taxon>
    </lineage>
</organism>
<evidence type="ECO:0000313" key="1">
    <source>
        <dbReference type="EMBL" id="GCB89083.1"/>
    </source>
</evidence>
<gene>
    <name evidence="1" type="ORF">SALB_01756</name>
</gene>
<proteinExistence type="predicted"/>
<protein>
    <submittedName>
        <fullName evidence="1">Uncharacterized protein</fullName>
    </submittedName>
</protein>
<dbReference type="Proteomes" id="UP000288351">
    <property type="component" value="Unassembled WGS sequence"/>
</dbReference>
<accession>A0A059VPZ7</accession>
<sequence length="65" mass="6873">MSTQPPQPSAAPTLDPALTLEAEDLERRRQNTMVLAVGGLAVAGLGVALLSMLTNRQNGMIVVRM</sequence>
<comment type="caution">
    <text evidence="1">The sequence shown here is derived from an EMBL/GenBank/DDBJ whole genome shotgun (WGS) entry which is preliminary data.</text>
</comment>
<evidence type="ECO:0000313" key="2">
    <source>
        <dbReference type="Proteomes" id="UP000288351"/>
    </source>
</evidence>